<dbReference type="EMBL" id="SLWB01000003">
    <property type="protein sequence ID" value="TCN70492.1"/>
    <property type="molecule type" value="Genomic_DNA"/>
</dbReference>
<dbReference type="RefSeq" id="WP_131838367.1">
    <property type="nucleotide sequence ID" value="NZ_SLWB01000003.1"/>
</dbReference>
<sequence length="248" mass="29178">MYRKQATFRFYEELNDFLPHAKVKVAFAYPFNGSPSVKDAVEALGVPHVEVDLILVNGQSVDFAYRLQHGDYVSVYPTFETLDISGITLLRERPLRHTRFILDVHLGKLAKYLRMLGFDTLYRNDYGDEEIIRIALAQHRIILTHDVGLLMVKTVTHGYWVRSQKPREQVREVMARFELYRQIDPFNRCIRCNGMLMEVPKASILDRLEPLTIKCFNKFYRCQGCGNIYWEGSHYERMLHLIKTLEER</sequence>
<dbReference type="InterPro" id="IPR002782">
    <property type="entry name" value="Mut7-C_RNAse_dom"/>
</dbReference>
<dbReference type="PANTHER" id="PTHR39081:SF1">
    <property type="entry name" value="MUT7-C RNASE DOMAIN-CONTAINING PROTEIN"/>
    <property type="match status" value="1"/>
</dbReference>
<dbReference type="AlphaFoldDB" id="A0A4R2ESR3"/>
<dbReference type="GO" id="GO:0003723">
    <property type="term" value="F:RNA binding"/>
    <property type="evidence" value="ECO:0007669"/>
    <property type="project" value="UniProtKB-KW"/>
</dbReference>
<comment type="caution">
    <text evidence="4">The sequence shown here is derived from an EMBL/GenBank/DDBJ whole genome shotgun (WGS) entry which is preliminary data.</text>
</comment>
<feature type="domain" description="Ubiquitin Mut7-C" evidence="3">
    <location>
        <begin position="5"/>
        <end position="82"/>
    </location>
</feature>
<feature type="domain" description="Mut7-C RNAse" evidence="2">
    <location>
        <begin position="98"/>
        <end position="240"/>
    </location>
</feature>
<keyword evidence="1" id="KW-0694">RNA-binding</keyword>
<gene>
    <name evidence="4" type="ORF">CLV25_1036</name>
</gene>
<dbReference type="Proteomes" id="UP000294830">
    <property type="component" value="Unassembled WGS sequence"/>
</dbReference>
<dbReference type="Pfam" id="PF14451">
    <property type="entry name" value="Ub-Mut7C"/>
    <property type="match status" value="1"/>
</dbReference>
<organism evidence="4 5">
    <name type="scientific">Acetobacteroides hydrogenigenes</name>
    <dbReference type="NCBI Taxonomy" id="979970"/>
    <lineage>
        <taxon>Bacteria</taxon>
        <taxon>Pseudomonadati</taxon>
        <taxon>Bacteroidota</taxon>
        <taxon>Bacteroidia</taxon>
        <taxon>Bacteroidales</taxon>
        <taxon>Rikenellaceae</taxon>
        <taxon>Acetobacteroides</taxon>
    </lineage>
</organism>
<evidence type="ECO:0000259" key="2">
    <source>
        <dbReference type="Pfam" id="PF01927"/>
    </source>
</evidence>
<name>A0A4R2ESR3_9BACT</name>
<dbReference type="Pfam" id="PF01927">
    <property type="entry name" value="Mut7-C"/>
    <property type="match status" value="1"/>
</dbReference>
<evidence type="ECO:0000256" key="1">
    <source>
        <dbReference type="PROSITE-ProRule" id="PRU00182"/>
    </source>
</evidence>
<evidence type="ECO:0000313" key="4">
    <source>
        <dbReference type="EMBL" id="TCN70492.1"/>
    </source>
</evidence>
<reference evidence="4 5" key="1">
    <citation type="submission" date="2019-03" db="EMBL/GenBank/DDBJ databases">
        <title>Genomic Encyclopedia of Archaeal and Bacterial Type Strains, Phase II (KMG-II): from individual species to whole genera.</title>
        <authorList>
            <person name="Goeker M."/>
        </authorList>
    </citation>
    <scope>NUCLEOTIDE SEQUENCE [LARGE SCALE GENOMIC DNA]</scope>
    <source>
        <strain evidence="4 5">RL-C</strain>
    </source>
</reference>
<dbReference type="InterPro" id="IPR027798">
    <property type="entry name" value="Ub_Mut7C"/>
</dbReference>
<evidence type="ECO:0000259" key="3">
    <source>
        <dbReference type="Pfam" id="PF14451"/>
    </source>
</evidence>
<proteinExistence type="predicted"/>
<accession>A0A4R2ESR3</accession>
<keyword evidence="5" id="KW-1185">Reference proteome</keyword>
<dbReference type="PANTHER" id="PTHR39081">
    <property type="entry name" value="MUT7-C DOMAIN-CONTAINING PROTEIN"/>
    <property type="match status" value="1"/>
</dbReference>
<dbReference type="PROSITE" id="PS50889">
    <property type="entry name" value="S4"/>
    <property type="match status" value="1"/>
</dbReference>
<evidence type="ECO:0008006" key="6">
    <source>
        <dbReference type="Google" id="ProtNLM"/>
    </source>
</evidence>
<protein>
    <recommendedName>
        <fullName evidence="6">Twitching motility protein PilT</fullName>
    </recommendedName>
</protein>
<evidence type="ECO:0000313" key="5">
    <source>
        <dbReference type="Proteomes" id="UP000294830"/>
    </source>
</evidence>
<dbReference type="OrthoDB" id="9797655at2"/>